<gene>
    <name evidence="3" type="ORF">SACC_22920</name>
</gene>
<dbReference type="PANTHER" id="PTHR34075">
    <property type="entry name" value="BLR3430 PROTEIN"/>
    <property type="match status" value="1"/>
</dbReference>
<dbReference type="InterPro" id="IPR022002">
    <property type="entry name" value="ChsH2_Znr"/>
</dbReference>
<dbReference type="InterPro" id="IPR002878">
    <property type="entry name" value="ChsH2_C"/>
</dbReference>
<feature type="domain" description="ChsH2 C-terminal OB-fold" evidence="1">
    <location>
        <begin position="58"/>
        <end position="117"/>
    </location>
</feature>
<dbReference type="RefSeq" id="WP_229569601.1">
    <property type="nucleotide sequence ID" value="NZ_AP025226.1"/>
</dbReference>
<dbReference type="SUPFAM" id="SSF50249">
    <property type="entry name" value="Nucleic acid-binding proteins"/>
    <property type="match status" value="1"/>
</dbReference>
<evidence type="ECO:0000313" key="3">
    <source>
        <dbReference type="EMBL" id="BDB99275.1"/>
    </source>
</evidence>
<dbReference type="Proteomes" id="UP001319921">
    <property type="component" value="Chromosome"/>
</dbReference>
<name>A0AAQ4CTZ4_9CREN</name>
<organism evidence="3 4">
    <name type="scientific">Saccharolobus caldissimus</name>
    <dbReference type="NCBI Taxonomy" id="1702097"/>
    <lineage>
        <taxon>Archaea</taxon>
        <taxon>Thermoproteota</taxon>
        <taxon>Thermoprotei</taxon>
        <taxon>Sulfolobales</taxon>
        <taxon>Sulfolobaceae</taxon>
        <taxon>Saccharolobus</taxon>
    </lineage>
</organism>
<dbReference type="GO" id="GO:0003677">
    <property type="term" value="F:DNA binding"/>
    <property type="evidence" value="ECO:0007669"/>
    <property type="project" value="UniProtKB-KW"/>
</dbReference>
<keyword evidence="3" id="KW-0238">DNA-binding</keyword>
<accession>A0AAQ4CTZ4</accession>
<evidence type="ECO:0000313" key="4">
    <source>
        <dbReference type="Proteomes" id="UP001319921"/>
    </source>
</evidence>
<protein>
    <submittedName>
        <fullName evidence="3">DNA-binding protein</fullName>
    </submittedName>
</protein>
<dbReference type="Pfam" id="PF12172">
    <property type="entry name" value="zf-ChsH2"/>
    <property type="match status" value="1"/>
</dbReference>
<dbReference type="AlphaFoldDB" id="A0AAQ4CTZ4"/>
<proteinExistence type="predicted"/>
<sequence>MQVDAIPLALRYKIQYPDEFINAIKRGEILATKCKNCGATYFPPQRDCYNCGKNEMDWVKIDNEGELMTYSIVFQKPQGFENYDNYVIGIVKTKDNISLMVWIKGEPKVGTKVRLTTDGIRLIGEVIK</sequence>
<dbReference type="InterPro" id="IPR012340">
    <property type="entry name" value="NA-bd_OB-fold"/>
</dbReference>
<reference evidence="3 4" key="1">
    <citation type="journal article" date="2022" name="Microbiol. Resour. Announc.">
        <title>Complete Genome Sequence of the Hyperthermophilic and Acidophilic Archaeon Saccharolobus caldissimus Strain HS-3T.</title>
        <authorList>
            <person name="Sakai H.D."/>
            <person name="Kurosawa N."/>
        </authorList>
    </citation>
    <scope>NUCLEOTIDE SEQUENCE [LARGE SCALE GENOMIC DNA]</scope>
    <source>
        <strain evidence="3 4">JCM32116</strain>
    </source>
</reference>
<evidence type="ECO:0000259" key="2">
    <source>
        <dbReference type="Pfam" id="PF12172"/>
    </source>
</evidence>
<dbReference type="KEGG" id="scas:SACC_22920"/>
<dbReference type="GeneID" id="68867018"/>
<evidence type="ECO:0000259" key="1">
    <source>
        <dbReference type="Pfam" id="PF01796"/>
    </source>
</evidence>
<dbReference type="EMBL" id="AP025226">
    <property type="protein sequence ID" value="BDB99275.1"/>
    <property type="molecule type" value="Genomic_DNA"/>
</dbReference>
<dbReference type="PANTHER" id="PTHR34075:SF6">
    <property type="entry name" value="DNA-BINDING PROTEIN"/>
    <property type="match status" value="1"/>
</dbReference>
<feature type="domain" description="ChsH2 rubredoxin-like zinc ribbon" evidence="2">
    <location>
        <begin position="23"/>
        <end position="53"/>
    </location>
</feature>
<dbReference type="InterPro" id="IPR052513">
    <property type="entry name" value="Thioester_dehydratase-like"/>
</dbReference>
<dbReference type="Pfam" id="PF01796">
    <property type="entry name" value="OB_ChsH2_C"/>
    <property type="match status" value="1"/>
</dbReference>
<keyword evidence="4" id="KW-1185">Reference proteome</keyword>
<dbReference type="Gene3D" id="6.10.30.10">
    <property type="match status" value="1"/>
</dbReference>